<proteinExistence type="predicted"/>
<feature type="region of interest" description="Disordered" evidence="1">
    <location>
        <begin position="339"/>
        <end position="366"/>
    </location>
</feature>
<sequence>MASVQQSAQRVWTLPLATSNTTKPLAIALATYPIQEALVSFLTPDDLIVLALVSQTLHSHIRMDDANAKANLLSKTLCPGLGFYVRAVSHCPCPAKTFELIIGCAGFGFATESRPCGECGVNTCDECRIHVLYNSLTEDSGFDQRRWWAGFYFLQPEAIAVYPPKKPEDSAWHLPIKDMKPVHDQGRLHVPLDVIAIGDPEPFQRILDLDLGIHQSIDPVGRTQYPYSGIQIVSALNMIVNKRRDLACPLCYQERRKERRARCSCTLRKRFLDRWLCATCYIKEDSADEELRCHIPVADEVGEGHSHVCGCGAGFAPEATPKVMCNWCKGEIEGPQQGAKDYVAGEDSEGVNDEEEEEEDHDEDHSAADFANIPQDEFGFAENHDQSLSVYVNGECIRGERLGRSMVCQWMTILGKHVECTCCVCNSQSAHHTHVGDEEEDRDGENEGWNIADGAMRDDDSSDDEDLPDLEEVESAAAVEDQWGLD</sequence>
<comment type="caution">
    <text evidence="2">The sequence shown here is derived from an EMBL/GenBank/DDBJ whole genome shotgun (WGS) entry which is preliminary data.</text>
</comment>
<evidence type="ECO:0000313" key="2">
    <source>
        <dbReference type="EMBL" id="KAG9194819.1"/>
    </source>
</evidence>
<feature type="compositionally biased region" description="Acidic residues" evidence="1">
    <location>
        <begin position="344"/>
        <end position="362"/>
    </location>
</feature>
<accession>A0AAD4IHW9</accession>
<reference evidence="2" key="1">
    <citation type="submission" date="2021-07" db="EMBL/GenBank/DDBJ databases">
        <title>Genome Resource of American Ginseng Black Spot Pathogen Alternaria panax.</title>
        <authorList>
            <person name="Qiu C."/>
            <person name="Wang W."/>
            <person name="Liu Z."/>
        </authorList>
    </citation>
    <scope>NUCLEOTIDE SEQUENCE</scope>
    <source>
        <strain evidence="2">BNCC115425</strain>
    </source>
</reference>
<evidence type="ECO:0000313" key="3">
    <source>
        <dbReference type="Proteomes" id="UP001199106"/>
    </source>
</evidence>
<evidence type="ECO:0008006" key="4">
    <source>
        <dbReference type="Google" id="ProtNLM"/>
    </source>
</evidence>
<dbReference type="EMBL" id="JAANER010000002">
    <property type="protein sequence ID" value="KAG9194819.1"/>
    <property type="molecule type" value="Genomic_DNA"/>
</dbReference>
<feature type="compositionally biased region" description="Acidic residues" evidence="1">
    <location>
        <begin position="437"/>
        <end position="446"/>
    </location>
</feature>
<keyword evidence="3" id="KW-1185">Reference proteome</keyword>
<evidence type="ECO:0000256" key="1">
    <source>
        <dbReference type="SAM" id="MobiDB-lite"/>
    </source>
</evidence>
<organism evidence="2 3">
    <name type="scientific">Alternaria panax</name>
    <dbReference type="NCBI Taxonomy" id="48097"/>
    <lineage>
        <taxon>Eukaryota</taxon>
        <taxon>Fungi</taxon>
        <taxon>Dikarya</taxon>
        <taxon>Ascomycota</taxon>
        <taxon>Pezizomycotina</taxon>
        <taxon>Dothideomycetes</taxon>
        <taxon>Pleosporomycetidae</taxon>
        <taxon>Pleosporales</taxon>
        <taxon>Pleosporineae</taxon>
        <taxon>Pleosporaceae</taxon>
        <taxon>Alternaria</taxon>
        <taxon>Alternaria sect. Panax</taxon>
    </lineage>
</organism>
<gene>
    <name evidence="2" type="ORF">G6011_04854</name>
</gene>
<dbReference type="AlphaFoldDB" id="A0AAD4IHW9"/>
<feature type="region of interest" description="Disordered" evidence="1">
    <location>
        <begin position="432"/>
        <end position="486"/>
    </location>
</feature>
<feature type="compositionally biased region" description="Acidic residues" evidence="1">
    <location>
        <begin position="460"/>
        <end position="474"/>
    </location>
</feature>
<name>A0AAD4IHW9_9PLEO</name>
<dbReference type="Proteomes" id="UP001199106">
    <property type="component" value="Unassembled WGS sequence"/>
</dbReference>
<protein>
    <recommendedName>
        <fullName evidence="4">F-box domain-containing protein</fullName>
    </recommendedName>
</protein>